<dbReference type="InterPro" id="IPR012340">
    <property type="entry name" value="NA-bd_OB-fold"/>
</dbReference>
<dbReference type="CDD" id="cd04863">
    <property type="entry name" value="MtLigD_Pol_like"/>
    <property type="match status" value="1"/>
</dbReference>
<feature type="compositionally biased region" description="Low complexity" evidence="6">
    <location>
        <begin position="529"/>
        <end position="541"/>
    </location>
</feature>
<keyword evidence="9" id="KW-1185">Reference proteome</keyword>
<dbReference type="Pfam" id="PF01068">
    <property type="entry name" value="DNA_ligase_A_M"/>
    <property type="match status" value="1"/>
</dbReference>
<dbReference type="Pfam" id="PF21686">
    <property type="entry name" value="LigD_Prim-Pol"/>
    <property type="match status" value="1"/>
</dbReference>
<keyword evidence="2 8" id="KW-0436">Ligase</keyword>
<evidence type="ECO:0000259" key="7">
    <source>
        <dbReference type="PROSITE" id="PS50160"/>
    </source>
</evidence>
<dbReference type="InterPro" id="IPR014144">
    <property type="entry name" value="LigD_PE_domain"/>
</dbReference>
<dbReference type="SUPFAM" id="SSF56091">
    <property type="entry name" value="DNA ligase/mRNA capping enzyme, catalytic domain"/>
    <property type="match status" value="1"/>
</dbReference>
<comment type="similarity">
    <text evidence="4">In the C-terminal section; belongs to the ATP-dependent DNA ligase family.</text>
</comment>
<feature type="region of interest" description="Disordered" evidence="6">
    <location>
        <begin position="485"/>
        <end position="541"/>
    </location>
</feature>
<dbReference type="EMBL" id="JAFMPK010000020">
    <property type="protein sequence ID" value="MBO0608105.1"/>
    <property type="molecule type" value="Genomic_DNA"/>
</dbReference>
<dbReference type="Gene3D" id="3.90.920.10">
    <property type="entry name" value="DNA primase, PRIM domain"/>
    <property type="match status" value="1"/>
</dbReference>
<dbReference type="SUPFAM" id="SSF50249">
    <property type="entry name" value="Nucleic acid-binding proteins"/>
    <property type="match status" value="1"/>
</dbReference>
<dbReference type="InterPro" id="IPR052171">
    <property type="entry name" value="NHEJ_LigD"/>
</dbReference>
<evidence type="ECO:0000313" key="8">
    <source>
        <dbReference type="EMBL" id="MBO0608105.1"/>
    </source>
</evidence>
<dbReference type="NCBIfam" id="NF007210">
    <property type="entry name" value="PRK09632.1"/>
    <property type="match status" value="1"/>
</dbReference>
<dbReference type="InterPro" id="IPR012310">
    <property type="entry name" value="DNA_ligase_ATP-dep_cent"/>
</dbReference>
<protein>
    <recommendedName>
        <fullName evidence="1">DNA ligase (ATP)</fullName>
        <ecNumber evidence="1">6.5.1.1</ecNumber>
    </recommendedName>
</protein>
<dbReference type="InterPro" id="IPR014145">
    <property type="entry name" value="LigD_pol_dom"/>
</dbReference>
<evidence type="ECO:0000256" key="1">
    <source>
        <dbReference type="ARBA" id="ARBA00012727"/>
    </source>
</evidence>
<evidence type="ECO:0000313" key="9">
    <source>
        <dbReference type="Proteomes" id="UP000664617"/>
    </source>
</evidence>
<dbReference type="Gene3D" id="2.40.50.140">
    <property type="entry name" value="Nucleic acid-binding proteins"/>
    <property type="match status" value="1"/>
</dbReference>
<feature type="region of interest" description="Disordered" evidence="6">
    <location>
        <begin position="781"/>
        <end position="803"/>
    </location>
</feature>
<dbReference type="Gene3D" id="3.30.470.30">
    <property type="entry name" value="DNA ligase/mRNA capping enzyme"/>
    <property type="match status" value="1"/>
</dbReference>
<dbReference type="InterPro" id="IPR033649">
    <property type="entry name" value="MtLigD_Pol-like"/>
</dbReference>
<gene>
    <name evidence="8" type="ORF">J0911_03580</name>
</gene>
<comment type="caution">
    <text evidence="8">The sequence shown here is derived from an EMBL/GenBank/DDBJ whole genome shotgun (WGS) entry which is preliminary data.</text>
</comment>
<dbReference type="PANTHER" id="PTHR42705:SF2">
    <property type="entry name" value="BIFUNCTIONAL NON-HOMOLOGOUS END JOINING PROTEIN LIGD"/>
    <property type="match status" value="1"/>
</dbReference>
<dbReference type="PROSITE" id="PS50160">
    <property type="entry name" value="DNA_LIGASE_A3"/>
    <property type="match status" value="1"/>
</dbReference>
<evidence type="ECO:0000256" key="2">
    <source>
        <dbReference type="ARBA" id="ARBA00022598"/>
    </source>
</evidence>
<dbReference type="CDD" id="cd07906">
    <property type="entry name" value="Adenylation_DNA_ligase_LigD_LigC"/>
    <property type="match status" value="1"/>
</dbReference>
<dbReference type="RefSeq" id="WP_207274085.1">
    <property type="nucleotide sequence ID" value="NZ_JAFMPK010000020.1"/>
</dbReference>
<dbReference type="PANTHER" id="PTHR42705">
    <property type="entry name" value="BIFUNCTIONAL NON-HOMOLOGOUS END JOINING PROTEIN LIGD"/>
    <property type="match status" value="1"/>
</dbReference>
<evidence type="ECO:0000256" key="4">
    <source>
        <dbReference type="ARBA" id="ARBA00049981"/>
    </source>
</evidence>
<dbReference type="InterPro" id="IPR012309">
    <property type="entry name" value="DNA_ligase_ATP-dep_C"/>
</dbReference>
<dbReference type="EC" id="6.5.1.1" evidence="1"/>
<sequence>MAGISASEPRPGDTTVTVDGRRLRLSNLDKVLYPATGTTKGEILHYLAELAPAMLPHVTRRTTTRKRWPDGIDGESFFQKNAGPGTPSWVALHEIRHKTTVNEYVLVDDVATLVWLGQTATLEIHTPQWRVGRTGTRLPPDRLVLDLDPGPGAGLAECAQVARWAREVLVGMDLEPLPVTSGSKGIHLYAALERHGPPDDGGSGSGTAPTSDQVTAVARELARHLEAEHPDLVVSDMKKSLRAGKVFVDWSQNNGAKTTIAPYSPRGRERPWVAAPRTWAELEDPGLRQLDIHEVTARVAADGDLLAPLLRGHYTTLEPTAERMAAWSRLAEYRAKRDPGRTPEPFGERSATDAARSPSYVIQEHHATRLHWDFRLERDGVLVSWALPRGEPTDPGRNHLAIQTEDHPLEYGAFEGTIPRGEYGAGEVSIWDSGTYELEKWRDDEVIAVLHSERRGTRRLALIRTGGRGSGDPNQWLIHLTKKQPHETAAPPAGVAPPETPGPAGSPERATPLKPAEAPEPAGSSQPDAAPSPAELPELPSATGLRPMLATSADPRALPRLASADWAFEMKWDGFRVLAHLGSAGEVGLVSRAGLDMTATFPELRALADAVRPQDLPAVLDGEVVAVDAEGRPSFRRLQQRANLYKERDVERARRRVGVEVFLFDVLRAGGRDLTAEPWSGRREVLERIVTPGALVHVPPVLDVGGVAALDASRDLRLEGVVAKRRAARYVPGRRSRDWLKVKHVQSQEVVVVGWRPLHADTGRPDLRTAGALLLAVPTRLSGGRTGEDRGSPGTGAEPGEPGALRFAGRVGTGFTEKDRREIARRLDEIGTGTPAVADVPAVDARPARWCEPVLVGEVDHAGWTQDGRLRHPVWRGWRPDRTPDDL</sequence>
<dbReference type="GO" id="GO:0003910">
    <property type="term" value="F:DNA ligase (ATP) activity"/>
    <property type="evidence" value="ECO:0007669"/>
    <property type="project" value="UniProtKB-EC"/>
</dbReference>
<feature type="compositionally biased region" description="Basic and acidic residues" evidence="6">
    <location>
        <begin position="334"/>
        <end position="351"/>
    </location>
</feature>
<dbReference type="Pfam" id="PF04679">
    <property type="entry name" value="DNA_ligase_A_C"/>
    <property type="match status" value="1"/>
</dbReference>
<evidence type="ECO:0000256" key="3">
    <source>
        <dbReference type="ARBA" id="ARBA00034003"/>
    </source>
</evidence>
<dbReference type="CDD" id="cd07971">
    <property type="entry name" value="OBF_DNA_ligase_LigD"/>
    <property type="match status" value="1"/>
</dbReference>
<feature type="domain" description="ATP-dependent DNA ligase family profile" evidence="7">
    <location>
        <begin position="652"/>
        <end position="743"/>
    </location>
</feature>
<accession>A0ABS3I558</accession>
<evidence type="ECO:0000256" key="6">
    <source>
        <dbReference type="SAM" id="MobiDB-lite"/>
    </source>
</evidence>
<comment type="similarity">
    <text evidence="5">In the N-terminal section; belongs to the LigD polymerase family.</text>
</comment>
<dbReference type="NCBIfam" id="TIGR02777">
    <property type="entry name" value="LigD_PE_dom"/>
    <property type="match status" value="1"/>
</dbReference>
<proteinExistence type="inferred from homology"/>
<dbReference type="Pfam" id="PF13298">
    <property type="entry name" value="LigD_N"/>
    <property type="match status" value="1"/>
</dbReference>
<dbReference type="Proteomes" id="UP000664617">
    <property type="component" value="Unassembled WGS sequence"/>
</dbReference>
<organism evidence="8 9">
    <name type="scientific">Myceligenerans salitolerans</name>
    <dbReference type="NCBI Taxonomy" id="1230528"/>
    <lineage>
        <taxon>Bacteria</taxon>
        <taxon>Bacillati</taxon>
        <taxon>Actinomycetota</taxon>
        <taxon>Actinomycetes</taxon>
        <taxon>Micrococcales</taxon>
        <taxon>Promicromonosporaceae</taxon>
        <taxon>Myceligenerans</taxon>
    </lineage>
</organism>
<dbReference type="Gene3D" id="3.30.1490.70">
    <property type="match status" value="1"/>
</dbReference>
<evidence type="ECO:0000256" key="5">
    <source>
        <dbReference type="ARBA" id="ARBA00049990"/>
    </source>
</evidence>
<name>A0ABS3I558_9MICO</name>
<comment type="catalytic activity">
    <reaction evidence="3">
        <text>ATP + (deoxyribonucleotide)n-3'-hydroxyl + 5'-phospho-(deoxyribonucleotide)m = (deoxyribonucleotide)n+m + AMP + diphosphate.</text>
        <dbReference type="EC" id="6.5.1.1"/>
    </reaction>
</comment>
<reference evidence="9" key="1">
    <citation type="submission" date="2023-07" db="EMBL/GenBank/DDBJ databases">
        <title>Myceligenerans salitolerans sp. nov., a halotolerant actinomycete isolated from a salt lake in Xinjiang, China.</title>
        <authorList>
            <person name="Guan T."/>
        </authorList>
    </citation>
    <scope>NUCLEOTIDE SEQUENCE [LARGE SCALE GENOMIC DNA]</scope>
    <source>
        <strain evidence="9">XHU 5031</strain>
    </source>
</reference>
<feature type="region of interest" description="Disordered" evidence="6">
    <location>
        <begin position="334"/>
        <end position="357"/>
    </location>
</feature>
<dbReference type="NCBIfam" id="TIGR02778">
    <property type="entry name" value="ligD_pol"/>
    <property type="match status" value="1"/>
</dbReference>